<dbReference type="Proteomes" id="UP001201549">
    <property type="component" value="Unassembled WGS sequence"/>
</dbReference>
<proteinExistence type="predicted"/>
<comment type="caution">
    <text evidence="1">The sequence shown here is derived from an EMBL/GenBank/DDBJ whole genome shotgun (WGS) entry which is preliminary data.</text>
</comment>
<name>A0ABT2FHR6_9GAMM</name>
<accession>A0ABT2FHR6</accession>
<gene>
    <name evidence="1" type="ORF">L9G74_05425</name>
</gene>
<protein>
    <submittedName>
        <fullName evidence="1">Uncharacterized protein</fullName>
    </submittedName>
</protein>
<organism evidence="1 2">
    <name type="scientific">Shewanella electrica</name>
    <dbReference type="NCBI Taxonomy" id="515560"/>
    <lineage>
        <taxon>Bacteria</taxon>
        <taxon>Pseudomonadati</taxon>
        <taxon>Pseudomonadota</taxon>
        <taxon>Gammaproteobacteria</taxon>
        <taxon>Alteromonadales</taxon>
        <taxon>Shewanellaceae</taxon>
        <taxon>Shewanella</taxon>
    </lineage>
</organism>
<dbReference type="EMBL" id="JAKOGG010000003">
    <property type="protein sequence ID" value="MCS4555873.1"/>
    <property type="molecule type" value="Genomic_DNA"/>
</dbReference>
<sequence length="95" mass="10347">MTSTDATDVAALLQQLIELLDGEPHWQRQFRQALGQYQRGNHLAAANTINATGGGMGSANDVALAATPQLSIAERNQHYQQALAQLYQWSAQQRG</sequence>
<keyword evidence="2" id="KW-1185">Reference proteome</keyword>
<dbReference type="RefSeq" id="WP_238895285.1">
    <property type="nucleotide sequence ID" value="NZ_JAKOGG010000003.1"/>
</dbReference>
<evidence type="ECO:0000313" key="1">
    <source>
        <dbReference type="EMBL" id="MCS4555873.1"/>
    </source>
</evidence>
<evidence type="ECO:0000313" key="2">
    <source>
        <dbReference type="Proteomes" id="UP001201549"/>
    </source>
</evidence>
<reference evidence="2" key="1">
    <citation type="submission" date="2023-07" db="EMBL/GenBank/DDBJ databases">
        <title>Shewanella mangrovi sp. nov., an acetaldehyde- degrading bacterium isolated from mangrove sediment.</title>
        <authorList>
            <person name="Liu Y."/>
        </authorList>
    </citation>
    <scope>NUCLEOTIDE SEQUENCE [LARGE SCALE GENOMIC DNA]</scope>
    <source>
        <strain evidence="2">C32</strain>
    </source>
</reference>